<reference evidence="3" key="1">
    <citation type="submission" date="2019-01" db="EMBL/GenBank/DDBJ databases">
        <title>Cytophagaceae bacterium strain CAR-16.</title>
        <authorList>
            <person name="Chen W.-M."/>
        </authorList>
    </citation>
    <scope>NUCLEOTIDE SEQUENCE [LARGE SCALE GENOMIC DNA]</scope>
    <source>
        <strain evidence="3">ICH-30</strain>
    </source>
</reference>
<protein>
    <submittedName>
        <fullName evidence="2">Uncharacterized protein</fullName>
    </submittedName>
</protein>
<feature type="chain" id="PRO_5020843046" evidence="1">
    <location>
        <begin position="19"/>
        <end position="230"/>
    </location>
</feature>
<dbReference type="EMBL" id="SBKQ01000005">
    <property type="protein sequence ID" value="RXR33120.1"/>
    <property type="molecule type" value="Genomic_DNA"/>
</dbReference>
<keyword evidence="3" id="KW-1185">Reference proteome</keyword>
<dbReference type="AlphaFoldDB" id="A0A4Q1KTZ8"/>
<dbReference type="OrthoDB" id="978006at2"/>
<proteinExistence type="predicted"/>
<keyword evidence="1" id="KW-0732">Signal</keyword>
<evidence type="ECO:0000313" key="2">
    <source>
        <dbReference type="EMBL" id="RXR33120.1"/>
    </source>
</evidence>
<gene>
    <name evidence="2" type="ORF">EQG68_06430</name>
</gene>
<feature type="signal peptide" evidence="1">
    <location>
        <begin position="1"/>
        <end position="18"/>
    </location>
</feature>
<evidence type="ECO:0000313" key="3">
    <source>
        <dbReference type="Proteomes" id="UP000289734"/>
    </source>
</evidence>
<evidence type="ECO:0000256" key="1">
    <source>
        <dbReference type="SAM" id="SignalP"/>
    </source>
</evidence>
<comment type="caution">
    <text evidence="2">The sequence shown here is derived from an EMBL/GenBank/DDBJ whole genome shotgun (WGS) entry which is preliminary data.</text>
</comment>
<accession>A0A4Q1KTZ8</accession>
<organism evidence="2 3">
    <name type="scientific">Flavobacterium piscinae</name>
    <dbReference type="NCBI Taxonomy" id="2506424"/>
    <lineage>
        <taxon>Bacteria</taxon>
        <taxon>Pseudomonadati</taxon>
        <taxon>Bacteroidota</taxon>
        <taxon>Flavobacteriia</taxon>
        <taxon>Flavobacteriales</taxon>
        <taxon>Flavobacteriaceae</taxon>
        <taxon>Flavobacterium</taxon>
    </lineage>
</organism>
<dbReference type="Proteomes" id="UP000289734">
    <property type="component" value="Unassembled WGS sequence"/>
</dbReference>
<name>A0A4Q1KTZ8_9FLAO</name>
<sequence>MKTQISIIFLFIQFSFFAQDMSQSLISTNGSSNSTGLIDLKPFENNSKVEGSQYVIDKFLPATIEGVEGTHLMRYNALNDDIEYQKEENKIFVLDKTNKKYDVVFTTNKQKFGVYEYTDIKGEMVKGFLIELYAGNVSLLKREKVKYVSEKYPKSGYEDLIPAHYERADDEFYIKSGNNILAFPKNKKALIKMYPDKKSSLDDFFKKNRVSFKNEKDIISIVAFLSSLEN</sequence>